<dbReference type="InterPro" id="IPR007345">
    <property type="entry name" value="Polysacch_pyruvyl_Trfase"/>
</dbReference>
<keyword evidence="5" id="KW-1185">Reference proteome</keyword>
<dbReference type="Pfam" id="PF04230">
    <property type="entry name" value="PS_pyruv_trans"/>
    <property type="match status" value="1"/>
</dbReference>
<sequence>MKSVVIFNTAVSSENLGDQIIMESVNREINSVIDKNTFLLDLSTHAGFNRKYNNFLKESDFSIIGGTNILSSQFNLVSWRNQFCVGYWNSKYMHDVILIGTGWGSKNKEVKPNAKKFYKKILSKEAVHSVRDSMSLKKLTDIGIKNVVNTGCPTLWQLTPEKCQKIPRNKSSKVVTTITDYLMDYEKDFLMLRTLISEYEEVFLWVQGSEDYKYFCSLPLEITQKISLIPPRLSSYDEFLNNNEVDFIGTRLHAGIRAMQKNKRTLIISIDNRAREMGKDFNLNILEREHMSELKNIINSSLETSVELAKNEIEKWRNQFKP</sequence>
<dbReference type="Proteomes" id="UP000014148">
    <property type="component" value="Unassembled WGS sequence"/>
</dbReference>
<evidence type="ECO:0000259" key="1">
    <source>
        <dbReference type="Pfam" id="PF04230"/>
    </source>
</evidence>
<evidence type="ECO:0000313" key="3">
    <source>
        <dbReference type="EMBL" id="EOT64130.1"/>
    </source>
</evidence>
<dbReference type="eggNOG" id="COG2327">
    <property type="taxonomic scope" value="Bacteria"/>
</dbReference>
<name>R2RA50_9ENTE</name>
<dbReference type="PATRIC" id="fig|1158601.3.peg.2064"/>
<dbReference type="OrthoDB" id="9802987at2"/>
<dbReference type="PANTHER" id="PTHR36836:SF1">
    <property type="entry name" value="COLANIC ACID BIOSYNTHESIS PROTEIN WCAK"/>
    <property type="match status" value="1"/>
</dbReference>
<dbReference type="AlphaFoldDB" id="R2RA50"/>
<evidence type="ECO:0000313" key="2">
    <source>
        <dbReference type="EMBL" id="EOH77456.1"/>
    </source>
</evidence>
<dbReference type="STRING" id="71451.RV07_GL004297"/>
<dbReference type="Proteomes" id="UP000013783">
    <property type="component" value="Unassembled WGS sequence"/>
</dbReference>
<gene>
    <name evidence="3" type="ORF">I585_03327</name>
    <name evidence="2" type="ORF">UAI_02093</name>
</gene>
<protein>
    <recommendedName>
        <fullName evidence="1">Polysaccharide pyruvyl transferase domain-containing protein</fullName>
    </recommendedName>
</protein>
<comment type="caution">
    <text evidence="2">The sequence shown here is derived from an EMBL/GenBank/DDBJ whole genome shotgun (WGS) entry which is preliminary data.</text>
</comment>
<dbReference type="PANTHER" id="PTHR36836">
    <property type="entry name" value="COLANIC ACID BIOSYNTHESIS PROTEIN WCAK"/>
    <property type="match status" value="1"/>
</dbReference>
<accession>R2RA50</accession>
<dbReference type="RefSeq" id="WP_010740928.1">
    <property type="nucleotide sequence ID" value="NZ_KB946250.1"/>
</dbReference>
<dbReference type="EMBL" id="ASWA01000004">
    <property type="protein sequence ID" value="EOT64130.1"/>
    <property type="molecule type" value="Genomic_DNA"/>
</dbReference>
<organism evidence="2 4">
    <name type="scientific">Enterococcus malodoratus ATCC 43197</name>
    <dbReference type="NCBI Taxonomy" id="1158601"/>
    <lineage>
        <taxon>Bacteria</taxon>
        <taxon>Bacillati</taxon>
        <taxon>Bacillota</taxon>
        <taxon>Bacilli</taxon>
        <taxon>Lactobacillales</taxon>
        <taxon>Enterococcaceae</taxon>
        <taxon>Enterococcus</taxon>
    </lineage>
</organism>
<feature type="domain" description="Polysaccharide pyruvyl transferase" evidence="1">
    <location>
        <begin position="15"/>
        <end position="272"/>
    </location>
</feature>
<evidence type="ECO:0000313" key="4">
    <source>
        <dbReference type="Proteomes" id="UP000013783"/>
    </source>
</evidence>
<reference evidence="2 4" key="1">
    <citation type="submission" date="2013-02" db="EMBL/GenBank/DDBJ databases">
        <title>The Genome Sequence of Enterococcus malodoratus ATCC_43197.</title>
        <authorList>
            <consortium name="The Broad Institute Genome Sequencing Platform"/>
            <consortium name="The Broad Institute Genome Sequencing Center for Infectious Disease"/>
            <person name="Earl A.M."/>
            <person name="Gilmore M.S."/>
            <person name="Lebreton F."/>
            <person name="Walker B."/>
            <person name="Young S.K."/>
            <person name="Zeng Q."/>
            <person name="Gargeya S."/>
            <person name="Fitzgerald M."/>
            <person name="Haas B."/>
            <person name="Abouelleil A."/>
            <person name="Alvarado L."/>
            <person name="Arachchi H.M."/>
            <person name="Berlin A.M."/>
            <person name="Chapman S.B."/>
            <person name="Dewar J."/>
            <person name="Goldberg J."/>
            <person name="Griggs A."/>
            <person name="Gujja S."/>
            <person name="Hansen M."/>
            <person name="Howarth C."/>
            <person name="Imamovic A."/>
            <person name="Larimer J."/>
            <person name="McCowan C."/>
            <person name="Murphy C."/>
            <person name="Neiman D."/>
            <person name="Pearson M."/>
            <person name="Priest M."/>
            <person name="Roberts A."/>
            <person name="Saif S."/>
            <person name="Shea T."/>
            <person name="Sisk P."/>
            <person name="Sykes S."/>
            <person name="Wortman J."/>
            <person name="Nusbaum C."/>
            <person name="Birren B."/>
        </authorList>
    </citation>
    <scope>NUCLEOTIDE SEQUENCE [LARGE SCALE GENOMIC DNA]</scope>
    <source>
        <strain evidence="2 4">ATCC 43197</strain>
    </source>
</reference>
<reference evidence="3 5" key="2">
    <citation type="submission" date="2013-03" db="EMBL/GenBank/DDBJ databases">
        <title>The Genome Sequence of Enterococcus malodoratus ATCC_43197 (PacBio/Illumina hybrid assembly).</title>
        <authorList>
            <consortium name="The Broad Institute Genomics Platform"/>
            <consortium name="The Broad Institute Genome Sequencing Center for Infectious Disease"/>
            <person name="Earl A."/>
            <person name="Russ C."/>
            <person name="Gilmore M."/>
            <person name="Surin D."/>
            <person name="Walker B."/>
            <person name="Young S."/>
            <person name="Zeng Q."/>
            <person name="Gargeya S."/>
            <person name="Fitzgerald M."/>
            <person name="Haas B."/>
            <person name="Abouelleil A."/>
            <person name="Allen A.W."/>
            <person name="Alvarado L."/>
            <person name="Arachchi H.M."/>
            <person name="Berlin A.M."/>
            <person name="Chapman S.B."/>
            <person name="Gainer-Dewar J."/>
            <person name="Goldberg J."/>
            <person name="Griggs A."/>
            <person name="Gujja S."/>
            <person name="Hansen M."/>
            <person name="Howarth C."/>
            <person name="Imamovic A."/>
            <person name="Ireland A."/>
            <person name="Larimer J."/>
            <person name="McCowan C."/>
            <person name="Murphy C."/>
            <person name="Pearson M."/>
            <person name="Poon T.W."/>
            <person name="Priest M."/>
            <person name="Roberts A."/>
            <person name="Saif S."/>
            <person name="Shea T."/>
            <person name="Sisk P."/>
            <person name="Sykes S."/>
            <person name="Wortman J."/>
            <person name="Nusbaum C."/>
            <person name="Birren B."/>
        </authorList>
    </citation>
    <scope>NUCLEOTIDE SEQUENCE [LARGE SCALE GENOMIC DNA]</scope>
    <source>
        <strain evidence="3 5">ATCC 43197</strain>
    </source>
</reference>
<evidence type="ECO:0000313" key="5">
    <source>
        <dbReference type="Proteomes" id="UP000014148"/>
    </source>
</evidence>
<proteinExistence type="predicted"/>
<dbReference type="EMBL" id="AJAK01000015">
    <property type="protein sequence ID" value="EOH77456.1"/>
    <property type="molecule type" value="Genomic_DNA"/>
</dbReference>